<evidence type="ECO:0000313" key="19">
    <source>
        <dbReference type="EMBL" id="MYL97171.1"/>
    </source>
</evidence>
<organism evidence="19 20">
    <name type="scientific">Novosphingobium silvae</name>
    <dbReference type="NCBI Taxonomy" id="2692619"/>
    <lineage>
        <taxon>Bacteria</taxon>
        <taxon>Pseudomonadati</taxon>
        <taxon>Pseudomonadota</taxon>
        <taxon>Alphaproteobacteria</taxon>
        <taxon>Sphingomonadales</taxon>
        <taxon>Sphingomonadaceae</taxon>
        <taxon>Novosphingobium</taxon>
    </lineage>
</organism>
<dbReference type="GO" id="GO:0043138">
    <property type="term" value="F:3'-5' DNA helicase activity"/>
    <property type="evidence" value="ECO:0007669"/>
    <property type="project" value="UniProtKB-EC"/>
</dbReference>
<comment type="catalytic activity">
    <reaction evidence="11">
        <text>Couples ATP hydrolysis with the unwinding of duplex DNA by translocating in the 3'-5' direction.</text>
        <dbReference type="EC" id="5.6.2.4"/>
    </reaction>
</comment>
<evidence type="ECO:0000256" key="5">
    <source>
        <dbReference type="ARBA" id="ARBA00022806"/>
    </source>
</evidence>
<dbReference type="Gene3D" id="1.10.486.10">
    <property type="entry name" value="PCRA, domain 4"/>
    <property type="match status" value="1"/>
</dbReference>
<feature type="compositionally biased region" description="Acidic residues" evidence="16">
    <location>
        <begin position="555"/>
        <end position="567"/>
    </location>
</feature>
<feature type="region of interest" description="Disordered" evidence="16">
    <location>
        <begin position="555"/>
        <end position="575"/>
    </location>
</feature>
<keyword evidence="20" id="KW-1185">Reference proteome</keyword>
<evidence type="ECO:0000256" key="14">
    <source>
        <dbReference type="ARBA" id="ARBA00048988"/>
    </source>
</evidence>
<evidence type="ECO:0000256" key="1">
    <source>
        <dbReference type="ARBA" id="ARBA00022722"/>
    </source>
</evidence>
<keyword evidence="1" id="KW-0540">Nuclease</keyword>
<dbReference type="InterPro" id="IPR014151">
    <property type="entry name" value="DNA_helicase_AddA"/>
</dbReference>
<comment type="caution">
    <text evidence="19">The sequence shown here is derived from an EMBL/GenBank/DDBJ whole genome shotgun (WGS) entry which is preliminary data.</text>
</comment>
<keyword evidence="2 15" id="KW-0547">Nucleotide-binding</keyword>
<keyword evidence="8" id="KW-0238">DNA-binding</keyword>
<dbReference type="Gene3D" id="3.40.50.300">
    <property type="entry name" value="P-loop containing nucleotide triphosphate hydrolases"/>
    <property type="match status" value="4"/>
</dbReference>
<evidence type="ECO:0000256" key="11">
    <source>
        <dbReference type="ARBA" id="ARBA00034617"/>
    </source>
</evidence>
<feature type="binding site" evidence="15">
    <location>
        <begin position="28"/>
        <end position="35"/>
    </location>
    <ligand>
        <name>ATP</name>
        <dbReference type="ChEBI" id="CHEBI:30616"/>
    </ligand>
</feature>
<dbReference type="EMBL" id="WVTD01000003">
    <property type="protein sequence ID" value="MYL97171.1"/>
    <property type="molecule type" value="Genomic_DNA"/>
</dbReference>
<feature type="region of interest" description="Disordered" evidence="16">
    <location>
        <begin position="965"/>
        <end position="1001"/>
    </location>
</feature>
<name>A0A7X4GF92_9SPHN</name>
<dbReference type="SUPFAM" id="SSF52980">
    <property type="entry name" value="Restriction endonuclease-like"/>
    <property type="match status" value="1"/>
</dbReference>
<evidence type="ECO:0000256" key="3">
    <source>
        <dbReference type="ARBA" id="ARBA00022763"/>
    </source>
</evidence>
<evidence type="ECO:0000256" key="12">
    <source>
        <dbReference type="ARBA" id="ARBA00034808"/>
    </source>
</evidence>
<evidence type="ECO:0000256" key="7">
    <source>
        <dbReference type="ARBA" id="ARBA00022840"/>
    </source>
</evidence>
<dbReference type="InterPro" id="IPR014016">
    <property type="entry name" value="UvrD-like_ATP-bd"/>
</dbReference>
<dbReference type="GO" id="GO:0004527">
    <property type="term" value="F:exonuclease activity"/>
    <property type="evidence" value="ECO:0007669"/>
    <property type="project" value="UniProtKB-KW"/>
</dbReference>
<dbReference type="PANTHER" id="PTHR11070:SF2">
    <property type="entry name" value="ATP-DEPENDENT DNA HELICASE SRS2"/>
    <property type="match status" value="1"/>
</dbReference>
<evidence type="ECO:0000256" key="6">
    <source>
        <dbReference type="ARBA" id="ARBA00022839"/>
    </source>
</evidence>
<dbReference type="GO" id="GO:0033202">
    <property type="term" value="C:DNA helicase complex"/>
    <property type="evidence" value="ECO:0007669"/>
    <property type="project" value="TreeGrafter"/>
</dbReference>
<evidence type="ECO:0000259" key="18">
    <source>
        <dbReference type="PROSITE" id="PS51217"/>
    </source>
</evidence>
<evidence type="ECO:0000256" key="2">
    <source>
        <dbReference type="ARBA" id="ARBA00022741"/>
    </source>
</evidence>
<reference evidence="19 20" key="1">
    <citation type="submission" date="2019-12" db="EMBL/GenBank/DDBJ databases">
        <authorList>
            <person name="Feng G."/>
            <person name="Zhu H."/>
        </authorList>
    </citation>
    <scope>NUCLEOTIDE SEQUENCE [LARGE SCALE GENOMIC DNA]</scope>
    <source>
        <strain evidence="19 20">FGD1</strain>
    </source>
</reference>
<evidence type="ECO:0000256" key="8">
    <source>
        <dbReference type="ARBA" id="ARBA00023125"/>
    </source>
</evidence>
<dbReference type="AlphaFoldDB" id="A0A7X4GF92"/>
<dbReference type="GO" id="GO:0005524">
    <property type="term" value="F:ATP binding"/>
    <property type="evidence" value="ECO:0007669"/>
    <property type="project" value="UniProtKB-UniRule"/>
</dbReference>
<proteinExistence type="predicted"/>
<dbReference type="GO" id="GO:0005829">
    <property type="term" value="C:cytosol"/>
    <property type="evidence" value="ECO:0007669"/>
    <property type="project" value="TreeGrafter"/>
</dbReference>
<dbReference type="InterPro" id="IPR011335">
    <property type="entry name" value="Restrct_endonuc-II-like"/>
</dbReference>
<dbReference type="EC" id="5.6.2.4" evidence="12"/>
<dbReference type="Pfam" id="PF12705">
    <property type="entry name" value="PDDEXK_1"/>
    <property type="match status" value="1"/>
</dbReference>
<evidence type="ECO:0000259" key="17">
    <source>
        <dbReference type="PROSITE" id="PS51198"/>
    </source>
</evidence>
<evidence type="ECO:0000256" key="15">
    <source>
        <dbReference type="PROSITE-ProRule" id="PRU00560"/>
    </source>
</evidence>
<dbReference type="InterPro" id="IPR027417">
    <property type="entry name" value="P-loop_NTPase"/>
</dbReference>
<evidence type="ECO:0000256" key="16">
    <source>
        <dbReference type="SAM" id="MobiDB-lite"/>
    </source>
</evidence>
<dbReference type="Pfam" id="PF00580">
    <property type="entry name" value="UvrD-helicase"/>
    <property type="match status" value="1"/>
</dbReference>
<dbReference type="GO" id="GO:0003677">
    <property type="term" value="F:DNA binding"/>
    <property type="evidence" value="ECO:0007669"/>
    <property type="project" value="UniProtKB-KW"/>
</dbReference>
<evidence type="ECO:0000256" key="9">
    <source>
        <dbReference type="ARBA" id="ARBA00023204"/>
    </source>
</evidence>
<keyword evidence="10" id="KW-0413">Isomerase</keyword>
<keyword evidence="5 15" id="KW-0347">Helicase</keyword>
<feature type="domain" description="UvrD-like helicase ATP-binding" evidence="17">
    <location>
        <begin position="7"/>
        <end position="507"/>
    </location>
</feature>
<dbReference type="InterPro" id="IPR038726">
    <property type="entry name" value="PDDEXK_AddAB-type"/>
</dbReference>
<dbReference type="NCBIfam" id="TIGR02784">
    <property type="entry name" value="addA_alphas"/>
    <property type="match status" value="1"/>
</dbReference>
<feature type="domain" description="UvrD-like helicase C-terminal" evidence="18">
    <location>
        <begin position="534"/>
        <end position="815"/>
    </location>
</feature>
<protein>
    <recommendedName>
        <fullName evidence="12">DNA 3'-5' helicase</fullName>
        <ecNumber evidence="12">5.6.2.4</ecNumber>
    </recommendedName>
    <alternativeName>
        <fullName evidence="13">DNA 3'-5' helicase II</fullName>
    </alternativeName>
</protein>
<dbReference type="RefSeq" id="WP_160984919.1">
    <property type="nucleotide sequence ID" value="NZ_WVTD01000003.1"/>
</dbReference>
<dbReference type="GO" id="GO:0000725">
    <property type="term" value="P:recombinational repair"/>
    <property type="evidence" value="ECO:0007669"/>
    <property type="project" value="TreeGrafter"/>
</dbReference>
<dbReference type="InterPro" id="IPR000212">
    <property type="entry name" value="DNA_helicase_UvrD/REP"/>
</dbReference>
<comment type="catalytic activity">
    <reaction evidence="14">
        <text>ATP + H2O = ADP + phosphate + H(+)</text>
        <dbReference type="Rhea" id="RHEA:13065"/>
        <dbReference type="ChEBI" id="CHEBI:15377"/>
        <dbReference type="ChEBI" id="CHEBI:15378"/>
        <dbReference type="ChEBI" id="CHEBI:30616"/>
        <dbReference type="ChEBI" id="CHEBI:43474"/>
        <dbReference type="ChEBI" id="CHEBI:456216"/>
        <dbReference type="EC" id="5.6.2.4"/>
    </reaction>
</comment>
<dbReference type="Gene3D" id="3.90.320.10">
    <property type="match status" value="1"/>
</dbReference>
<dbReference type="Pfam" id="PF13361">
    <property type="entry name" value="UvrD_C"/>
    <property type="match status" value="1"/>
</dbReference>
<dbReference type="InterPro" id="IPR011604">
    <property type="entry name" value="PDDEXK-like_dom_sf"/>
</dbReference>
<accession>A0A7X4GF92</accession>
<dbReference type="PANTHER" id="PTHR11070">
    <property type="entry name" value="UVRD / RECB / PCRA DNA HELICASE FAMILY MEMBER"/>
    <property type="match status" value="1"/>
</dbReference>
<keyword evidence="4 15" id="KW-0378">Hydrolase</keyword>
<keyword evidence="6" id="KW-0269">Exonuclease</keyword>
<dbReference type="PROSITE" id="PS51217">
    <property type="entry name" value="UVRD_HELICASE_CTER"/>
    <property type="match status" value="1"/>
</dbReference>
<dbReference type="SUPFAM" id="SSF52540">
    <property type="entry name" value="P-loop containing nucleoside triphosphate hydrolases"/>
    <property type="match status" value="1"/>
</dbReference>
<keyword evidence="9" id="KW-0234">DNA repair</keyword>
<evidence type="ECO:0000256" key="10">
    <source>
        <dbReference type="ARBA" id="ARBA00023235"/>
    </source>
</evidence>
<evidence type="ECO:0000256" key="13">
    <source>
        <dbReference type="ARBA" id="ARBA00034923"/>
    </source>
</evidence>
<keyword evidence="3" id="KW-0227">DNA damage</keyword>
<evidence type="ECO:0000313" key="20">
    <source>
        <dbReference type="Proteomes" id="UP000465810"/>
    </source>
</evidence>
<dbReference type="Proteomes" id="UP000465810">
    <property type="component" value="Unassembled WGS sequence"/>
</dbReference>
<dbReference type="PROSITE" id="PS51198">
    <property type="entry name" value="UVRD_HELICASE_ATP_BIND"/>
    <property type="match status" value="1"/>
</dbReference>
<sequence length="1169" mass="127377">MSGPATVHPLHGNQMRAVDPQETVWLSASAGTGKTQVLSSRVLRLLLQPGVEPSQVLCLTFTKAGATEMAARINGTLAEWVRLNDVDLGMRLAAIGADGTDANKARARTLFAAVLDSPGGGLRIDTIHAFSQWLLATFPQEADLIPGSRPTDERERDLLARQVLSDLLVDAEGDPLGDPELLRAVEQLSLRHGPDAVLEFLLRCASARSAWFGPGGWQAGDMRANVLRLLGLPANADREALAAQCADADFDVASLRRCMEVNHQWGTKTGLAAVDTMSEWLLGDAAQRLSSLDTLAKAFLTDKGEPRSSKSQDKLDPDYPGYCSRVVACIAAIRTTRALLDLADRLVPALRLGRAFAIAWDEAKQREGLIDFDDQIRRAADLLGNRAQADWIRYKLDRRFDHILVDEAQDTNAAQWDIIFAMAGEFWAGLGQYDDRPGELMRTLFVVGDYKQAIFRFQGTSPENFRRAAARVRREMGEAAQNAGMLRSNLAPRELREYGLDRSFRTAQPVLDFVDRAIAGIGHANFGLDRPAEPHQGQDRSGYVALWRQVGEGVDEEADDDAGESEDGTAPNWLSRPDRQMAERIALQVREWLDAQGPGFTLVKGGRRRAEAGDIMVLVRQRKELAGLIVARLHAAGVPVAGVDRLRLGAPLAVKDLVAALRFAVQPFDDLNLAALLVSPLVGWTQEQLLAHAWRPPHTRLWDHMRRSREPEVAAAMAQLGELLAKADYDPPQDLLHWLLVGPWQARRRLVARLGTEANDPIDELVNAARAYAVTGTPSLAGFLAWFDAGDGELKREADNASGLVRVMTVHGSKGLQAPIVILADATSNPDNARERGIELTDPANESRAVPLPPLSKGEKQGRIAERIEEARAADEQEHWRLLYVAMTRAEEALFVGGALSSRDHGEPSPKSWYARLRSLFEPEAEIPDPIWGGRFEEGDRAAPVMAVAGAPQLDLRDPLPTWLARTAPAEPRPPRPLAPSSLGEEDAPDPPFPPGAGTDAARRGTLVHKLLERLPDVETDRRGKAGAAWLERHAADLPFSERNALLESALAVLANPEWADLFTPTSLAEVPVAAVVGGQVVAGTIDRLVVEPSRVRLIDYKSARRPPASIDAVPAAVLRQMGAYAAALEATFPGRSVEVALLYTAVPRLIEVPGEVLALHKPRLTAGE</sequence>
<gene>
    <name evidence="19" type="primary">addA</name>
    <name evidence="19" type="ORF">GR702_05220</name>
</gene>
<evidence type="ECO:0000256" key="4">
    <source>
        <dbReference type="ARBA" id="ARBA00022801"/>
    </source>
</evidence>
<keyword evidence="7 15" id="KW-0067">ATP-binding</keyword>
<dbReference type="InterPro" id="IPR014017">
    <property type="entry name" value="DNA_helicase_UvrD-like_C"/>
</dbReference>